<sequence length="52" mass="5690">DDWADLGIDIGVKDPSIKDEVYSALTKIYENAPDADDAKRWLVAKAGELGIK</sequence>
<reference evidence="1" key="1">
    <citation type="journal article" date="2014" name="Front. Microbiol.">
        <title>High frequency of phylogenetically diverse reductive dehalogenase-homologous genes in deep subseafloor sedimentary metagenomes.</title>
        <authorList>
            <person name="Kawai M."/>
            <person name="Futagami T."/>
            <person name="Toyoda A."/>
            <person name="Takaki Y."/>
            <person name="Nishi S."/>
            <person name="Hori S."/>
            <person name="Arai W."/>
            <person name="Tsubouchi T."/>
            <person name="Morono Y."/>
            <person name="Uchiyama I."/>
            <person name="Ito T."/>
            <person name="Fujiyama A."/>
            <person name="Inagaki F."/>
            <person name="Takami H."/>
        </authorList>
    </citation>
    <scope>NUCLEOTIDE SEQUENCE</scope>
    <source>
        <strain evidence="1">Expedition CK06-06</strain>
    </source>
</reference>
<gene>
    <name evidence="1" type="ORF">S06H3_62609</name>
</gene>
<proteinExistence type="predicted"/>
<dbReference type="AlphaFoldDB" id="X1P1F3"/>
<feature type="non-terminal residue" evidence="1">
    <location>
        <position position="1"/>
    </location>
</feature>
<protein>
    <submittedName>
        <fullName evidence="1">Uncharacterized protein</fullName>
    </submittedName>
</protein>
<dbReference type="EMBL" id="BARV01041326">
    <property type="protein sequence ID" value="GAI49713.1"/>
    <property type="molecule type" value="Genomic_DNA"/>
</dbReference>
<evidence type="ECO:0000313" key="1">
    <source>
        <dbReference type="EMBL" id="GAI49713.1"/>
    </source>
</evidence>
<organism evidence="1">
    <name type="scientific">marine sediment metagenome</name>
    <dbReference type="NCBI Taxonomy" id="412755"/>
    <lineage>
        <taxon>unclassified sequences</taxon>
        <taxon>metagenomes</taxon>
        <taxon>ecological metagenomes</taxon>
    </lineage>
</organism>
<name>X1P1F3_9ZZZZ</name>
<comment type="caution">
    <text evidence="1">The sequence shown here is derived from an EMBL/GenBank/DDBJ whole genome shotgun (WGS) entry which is preliminary data.</text>
</comment>
<accession>X1P1F3</accession>